<evidence type="ECO:0000256" key="5">
    <source>
        <dbReference type="ARBA" id="ARBA00022741"/>
    </source>
</evidence>
<proteinExistence type="inferred from homology"/>
<dbReference type="PROSITE" id="PS50893">
    <property type="entry name" value="ABC_TRANSPORTER_2"/>
    <property type="match status" value="1"/>
</dbReference>
<reference evidence="11" key="2">
    <citation type="submission" date="2020-02" db="EMBL/GenBank/DDBJ databases">
        <title>Esox lucius (northern pike) genome, fEsoLuc1, primary haplotype.</title>
        <authorList>
            <person name="Myers G."/>
            <person name="Karagic N."/>
            <person name="Meyer A."/>
            <person name="Pippel M."/>
            <person name="Reichard M."/>
            <person name="Winkler S."/>
            <person name="Tracey A."/>
            <person name="Sims Y."/>
            <person name="Howe K."/>
            <person name="Rhie A."/>
            <person name="Formenti G."/>
            <person name="Durbin R."/>
            <person name="Fedrigo O."/>
            <person name="Jarvis E.D."/>
        </authorList>
    </citation>
    <scope>NUCLEOTIDE SEQUENCE [LARGE SCALE GENOMIC DNA]</scope>
</reference>
<evidence type="ECO:0000256" key="2">
    <source>
        <dbReference type="ARBA" id="ARBA00005814"/>
    </source>
</evidence>
<dbReference type="GO" id="GO:0032217">
    <property type="term" value="F:riboflavin transmembrane transporter activity"/>
    <property type="evidence" value="ECO:0007669"/>
    <property type="project" value="TreeGrafter"/>
</dbReference>
<dbReference type="InterPro" id="IPR027417">
    <property type="entry name" value="P-loop_NTPase"/>
</dbReference>
<dbReference type="Ensembl" id="ENSELUT00000049291.2">
    <property type="protein sequence ID" value="ENSELUP00000047610.2"/>
    <property type="gene ID" value="ENSELUG00000007520.3"/>
</dbReference>
<organism evidence="11 12">
    <name type="scientific">Esox lucius</name>
    <name type="common">Northern pike</name>
    <dbReference type="NCBI Taxonomy" id="8010"/>
    <lineage>
        <taxon>Eukaryota</taxon>
        <taxon>Metazoa</taxon>
        <taxon>Chordata</taxon>
        <taxon>Craniata</taxon>
        <taxon>Vertebrata</taxon>
        <taxon>Euteleostomi</taxon>
        <taxon>Actinopterygii</taxon>
        <taxon>Neopterygii</taxon>
        <taxon>Teleostei</taxon>
        <taxon>Protacanthopterygii</taxon>
        <taxon>Esociformes</taxon>
        <taxon>Esocidae</taxon>
        <taxon>Esox</taxon>
    </lineage>
</organism>
<keyword evidence="3" id="KW-0813">Transport</keyword>
<dbReference type="GO" id="GO:0140359">
    <property type="term" value="F:ABC-type transporter activity"/>
    <property type="evidence" value="ECO:0007669"/>
    <property type="project" value="InterPro"/>
</dbReference>
<dbReference type="GO" id="GO:0005524">
    <property type="term" value="F:ATP binding"/>
    <property type="evidence" value="ECO:0007669"/>
    <property type="project" value="UniProtKB-KW"/>
</dbReference>
<dbReference type="SUPFAM" id="SSF52540">
    <property type="entry name" value="P-loop containing nucleoside triphosphate hydrolases"/>
    <property type="match status" value="1"/>
</dbReference>
<dbReference type="SMART" id="SM00382">
    <property type="entry name" value="AAA"/>
    <property type="match status" value="1"/>
</dbReference>
<name>A0A6Q2X2Q8_ESOLU</name>
<evidence type="ECO:0000256" key="3">
    <source>
        <dbReference type="ARBA" id="ARBA00022448"/>
    </source>
</evidence>
<evidence type="ECO:0000259" key="10">
    <source>
        <dbReference type="PROSITE" id="PS50893"/>
    </source>
</evidence>
<accession>A0A6Q2X2Q8</accession>
<dbReference type="Gene3D" id="3.40.50.300">
    <property type="entry name" value="P-loop containing nucleotide triphosphate hydrolases"/>
    <property type="match status" value="1"/>
</dbReference>
<reference evidence="11" key="4">
    <citation type="submission" date="2025-09" db="UniProtKB">
        <authorList>
            <consortium name="Ensembl"/>
        </authorList>
    </citation>
    <scope>IDENTIFICATION</scope>
</reference>
<evidence type="ECO:0000256" key="9">
    <source>
        <dbReference type="SAM" id="Phobius"/>
    </source>
</evidence>
<feature type="transmembrane region" description="Helical" evidence="9">
    <location>
        <begin position="452"/>
        <end position="470"/>
    </location>
</feature>
<dbReference type="Pfam" id="PF00005">
    <property type="entry name" value="ABC_tran"/>
    <property type="match status" value="1"/>
</dbReference>
<dbReference type="Pfam" id="PF19055">
    <property type="entry name" value="ABC2_membrane_7"/>
    <property type="match status" value="1"/>
</dbReference>
<reference evidence="12" key="1">
    <citation type="journal article" date="2014" name="PLoS ONE">
        <title>The genome and linkage map of the northern pike (Esox lucius): conserved synteny revealed between the salmonid sister group and the Neoteleostei.</title>
        <authorList>
            <person name="Rondeau E.B."/>
            <person name="Minkley D.R."/>
            <person name="Leong J.S."/>
            <person name="Messmer A.M."/>
            <person name="Jantzen J.R."/>
            <person name="von Schalburg K.R."/>
            <person name="Lemon C."/>
            <person name="Bird N.H."/>
            <person name="Koop B.F."/>
        </authorList>
    </citation>
    <scope>NUCLEOTIDE SEQUENCE</scope>
</reference>
<evidence type="ECO:0000256" key="7">
    <source>
        <dbReference type="ARBA" id="ARBA00022989"/>
    </source>
</evidence>
<keyword evidence="8 9" id="KW-0472">Membrane</keyword>
<dbReference type="InterPro" id="IPR013525">
    <property type="entry name" value="ABC2_TM"/>
</dbReference>
<evidence type="ECO:0000313" key="12">
    <source>
        <dbReference type="Proteomes" id="UP000265140"/>
    </source>
</evidence>
<dbReference type="InterPro" id="IPR003593">
    <property type="entry name" value="AAA+_ATPase"/>
</dbReference>
<keyword evidence="7 9" id="KW-1133">Transmembrane helix</keyword>
<dbReference type="FunFam" id="3.40.50.300:FF:000622">
    <property type="entry name" value="ATP-binding cassette sub-family G member 2"/>
    <property type="match status" value="1"/>
</dbReference>
<evidence type="ECO:0000256" key="4">
    <source>
        <dbReference type="ARBA" id="ARBA00022692"/>
    </source>
</evidence>
<keyword evidence="4 9" id="KW-0812">Transmembrane</keyword>
<evidence type="ECO:0000256" key="8">
    <source>
        <dbReference type="ARBA" id="ARBA00023136"/>
    </source>
</evidence>
<feature type="transmembrane region" description="Helical" evidence="9">
    <location>
        <begin position="382"/>
        <end position="402"/>
    </location>
</feature>
<dbReference type="Proteomes" id="UP000265140">
    <property type="component" value="Chromosome 24"/>
</dbReference>
<dbReference type="GO" id="GO:0016887">
    <property type="term" value="F:ATP hydrolysis activity"/>
    <property type="evidence" value="ECO:0007669"/>
    <property type="project" value="InterPro"/>
</dbReference>
<dbReference type="CDD" id="cd03213">
    <property type="entry name" value="ABCG_EPDR"/>
    <property type="match status" value="1"/>
</dbReference>
<dbReference type="GO" id="GO:0015562">
    <property type="term" value="F:efflux transmembrane transporter activity"/>
    <property type="evidence" value="ECO:0007669"/>
    <property type="project" value="UniProtKB-ARBA"/>
</dbReference>
<feature type="transmembrane region" description="Helical" evidence="9">
    <location>
        <begin position="476"/>
        <end position="494"/>
    </location>
</feature>
<feature type="transmembrane region" description="Helical" evidence="9">
    <location>
        <begin position="506"/>
        <end position="529"/>
    </location>
</feature>
<dbReference type="InterPro" id="IPR050352">
    <property type="entry name" value="ABCG_transporters"/>
</dbReference>
<comment type="similarity">
    <text evidence="2">Belongs to the ABC transporter superfamily. ABCG family. Eye pigment precursor importer (TC 3.A.1.204) subfamily.</text>
</comment>
<dbReference type="PANTHER" id="PTHR48041">
    <property type="entry name" value="ABC TRANSPORTER G FAMILY MEMBER 28"/>
    <property type="match status" value="1"/>
</dbReference>
<dbReference type="InterPro" id="IPR043926">
    <property type="entry name" value="ABCG_dom"/>
</dbReference>
<dbReference type="Bgee" id="ENSELUG00000007520">
    <property type="expression patterns" value="Expressed in brain and 13 other cell types or tissues"/>
</dbReference>
<dbReference type="GeneTree" id="ENSGT00940000166038"/>
<dbReference type="InterPro" id="IPR003439">
    <property type="entry name" value="ABC_transporter-like_ATP-bd"/>
</dbReference>
<dbReference type="GO" id="GO:0016324">
    <property type="term" value="C:apical plasma membrane"/>
    <property type="evidence" value="ECO:0007669"/>
    <property type="project" value="UniProtKB-ARBA"/>
</dbReference>
<feature type="domain" description="ABC transporter" evidence="10">
    <location>
        <begin position="24"/>
        <end position="274"/>
    </location>
</feature>
<dbReference type="Pfam" id="PF01061">
    <property type="entry name" value="ABC2_membrane"/>
    <property type="match status" value="1"/>
</dbReference>
<evidence type="ECO:0000256" key="6">
    <source>
        <dbReference type="ARBA" id="ARBA00022840"/>
    </source>
</evidence>
<dbReference type="PANTHER" id="PTHR48041:SF121">
    <property type="entry name" value="ATP-BINDING CASSETTE SUB-FAMILY G MEMBER 2 ISOFORM X1"/>
    <property type="match status" value="1"/>
</dbReference>
<feature type="transmembrane region" description="Helical" evidence="9">
    <location>
        <begin position="599"/>
        <end position="618"/>
    </location>
</feature>
<keyword evidence="12" id="KW-1185">Reference proteome</keyword>
<reference evidence="11" key="3">
    <citation type="submission" date="2025-08" db="UniProtKB">
        <authorList>
            <consortium name="Ensembl"/>
        </authorList>
    </citation>
    <scope>IDENTIFICATION</scope>
</reference>
<protein>
    <recommendedName>
        <fullName evidence="10">ABC transporter domain-containing protein</fullName>
    </recommendedName>
</protein>
<evidence type="ECO:0000313" key="11">
    <source>
        <dbReference type="Ensembl" id="ENSELUP00000047610.2"/>
    </source>
</evidence>
<dbReference type="AlphaFoldDB" id="A0A6Q2X2Q8"/>
<evidence type="ECO:0000256" key="1">
    <source>
        <dbReference type="ARBA" id="ARBA00004141"/>
    </source>
</evidence>
<sequence length="627" mass="69461">SNSHVGDINGTPKCEAKSPKASTVSFHNIHYKVTQSRGCLCIKRKSTSKDILIDLNGVMKPGLNAIMGATGSGKSSFLDVLAARKDPAGLTGEVLIDGAPQPPNFKCLSGYVVQDDVVMGTLTVRENFRFSAALRLPSSISNKEKEDRINRLIEELGLTKVADSRVGTQLIRGISGGERKRTNIGMELIINPTVLFLDEPTTGLDASTANSVLLLLKRMSSHGRTIILSIHQPRYSIYRLFDSLTLLVNGKQVYHGPAQSTLDYFSNIGYTCEPHNNPADFFLDVINGDSTSVSSNQIQKGDDLDPDKIASVRESIEGRLVQEYRGSQFYRDTKSQLEQIVAGKHGKTRSRTITYNTSFSTQFKWVLRRTFKNLILNPQTSFAQIGVTLFLALIVGAIFFDAKNDQSGIQNRMGALFFITTNQCFITHNHEYISGYYRVSVYFLCKILSDILTLRTLPAIVFSCVAYFMIGFKPTVGAFFLFMLTVALVAYTATAMTMAISADQSVVAIANIFMTIAFVFMMIFSGLLVNLPSIPSWLAWLKYLSIPRYGLTALEINEFVGLKFCSDELLNSTLPSGLMCTGENLLTNQGVDYSTWGLWQNHVAMGVMTIILLVIAYLKLRYIKKFT</sequence>
<comment type="subcellular location">
    <subcellularLocation>
        <location evidence="1">Membrane</location>
        <topology evidence="1">Multi-pass membrane protein</topology>
    </subcellularLocation>
</comment>
<keyword evidence="6" id="KW-0067">ATP-binding</keyword>
<keyword evidence="5" id="KW-0547">Nucleotide-binding</keyword>